<dbReference type="AlphaFoldDB" id="A0A162J883"/>
<evidence type="ECO:0000313" key="4">
    <source>
        <dbReference type="EMBL" id="OAA91725.1"/>
    </source>
</evidence>
<feature type="domain" description="Sporulation protein YpeB N-terminal" evidence="3">
    <location>
        <begin position="31"/>
        <end position="166"/>
    </location>
</feature>
<dbReference type="GO" id="GO:0009847">
    <property type="term" value="P:spore germination"/>
    <property type="evidence" value="ECO:0007669"/>
    <property type="project" value="InterPro"/>
</dbReference>
<evidence type="ECO:0000313" key="7">
    <source>
        <dbReference type="Proteomes" id="UP000093694"/>
    </source>
</evidence>
<dbReference type="PATRIC" id="fig|1705578.3.peg.1866"/>
<dbReference type="RefSeq" id="WP_063601736.1">
    <property type="nucleotide sequence ID" value="NZ_LITQ01000024.1"/>
</dbReference>
<dbReference type="Proteomes" id="UP000077384">
    <property type="component" value="Unassembled WGS sequence"/>
</dbReference>
<dbReference type="InterPro" id="IPR048402">
    <property type="entry name" value="YpeB_N"/>
</dbReference>
<evidence type="ECO:0000259" key="2">
    <source>
        <dbReference type="Pfam" id="PF14620"/>
    </source>
</evidence>
<name>A0A162J883_9CLOT</name>
<evidence type="ECO:0000259" key="3">
    <source>
        <dbReference type="Pfam" id="PF20769"/>
    </source>
</evidence>
<dbReference type="NCBIfam" id="TIGR02889">
    <property type="entry name" value="spore_YpeB"/>
    <property type="match status" value="1"/>
</dbReference>
<proteinExistence type="predicted"/>
<evidence type="ECO:0000313" key="5">
    <source>
        <dbReference type="EMBL" id="OBR97674.1"/>
    </source>
</evidence>
<dbReference type="Proteomes" id="UP000093694">
    <property type="component" value="Unassembled WGS sequence"/>
</dbReference>
<accession>A0A162J883</accession>
<dbReference type="InterPro" id="IPR014239">
    <property type="entry name" value="YpeB_PepSY1-2"/>
</dbReference>
<sequence length="456" mass="51819">MKFSKKRIMYTAIVTLIVVFSSTFAVLMTLERNDYRNYLQGEYGKSMYELIDAVQNIRTNLTKAAIVGSREQQIVVFDEIFRYSAIASDKLHSLPVSQSTISDTSKFLTQVGDFCYSLGRSSTEGKQLSEKDYNDIERLKKESNVLENQLELVSNNINQGKVKWGEIRKKITGVFAQSNDVSISEQFKGIQKQVLQYPTLIYDGPFSDNTLQINPKIKLQKEVSQGEAEKTARQVIGKDKIENMDVSSVNEKSNIGVYRFTAALKGRTKKDSRVVCEISKNGGKVYYLINDKSINNSSMDVKKASEIGLKYLNNLGYKNMITTYSLRYNNVAVINYVYSQNGILVYPDQIKLKIALDNGEIIGVEAEKYLISHEENRKIETPKLSYGEAEERVSKRLNVTSKRLTIIPTETNKEVLCYEFSGNYKGDYFKVYVNTSTGYEERIIQIIDTPNGKLAM</sequence>
<dbReference type="Pfam" id="PF14620">
    <property type="entry name" value="YPEB_PepSY1-2"/>
    <property type="match status" value="1"/>
</dbReference>
<evidence type="ECO:0000313" key="6">
    <source>
        <dbReference type="Proteomes" id="UP000077384"/>
    </source>
</evidence>
<reference evidence="4 6" key="1">
    <citation type="journal article" date="2015" name="Biotechnol. Bioeng.">
        <title>Genome sequence and phenotypic characterization of Caulobacter segnis.</title>
        <authorList>
            <person name="Patel S."/>
            <person name="Fletcher B."/>
            <person name="Scott D.C."/>
            <person name="Ely B."/>
        </authorList>
    </citation>
    <scope>NUCLEOTIDE SEQUENCE [LARGE SCALE GENOMIC DNA]</scope>
    <source>
        <strain evidence="4 6">PS02</strain>
    </source>
</reference>
<feature type="coiled-coil region" evidence="1">
    <location>
        <begin position="129"/>
        <end position="156"/>
    </location>
</feature>
<comment type="caution">
    <text evidence="4">The sequence shown here is derived from an EMBL/GenBank/DDBJ whole genome shotgun (WGS) entry which is preliminary data.</text>
</comment>
<reference evidence="5 7" key="2">
    <citation type="journal article" date="2016" name="Front. Microbiol.">
        <title>Industrial Acetogenic Biocatalysts: A Comparative Metabolic and Genomic Analysis.</title>
        <authorList>
            <person name="Bengelsdorf F."/>
            <person name="Poehlein A."/>
            <person name="Sonja S."/>
            <person name="Erz C."/>
            <person name="Hummel T."/>
            <person name="Hoffmeister S."/>
            <person name="Daniel R."/>
            <person name="Durre P."/>
        </authorList>
    </citation>
    <scope>NUCLEOTIDE SEQUENCE [LARGE SCALE GENOMIC DNA]</scope>
    <source>
        <strain evidence="5 7">PTA-10522</strain>
    </source>
</reference>
<keyword evidence="7" id="KW-1185">Reference proteome</keyword>
<organism evidence="4 6">
    <name type="scientific">Clostridium coskatii</name>
    <dbReference type="NCBI Taxonomy" id="1705578"/>
    <lineage>
        <taxon>Bacteria</taxon>
        <taxon>Bacillati</taxon>
        <taxon>Bacillota</taxon>
        <taxon>Clostridia</taxon>
        <taxon>Eubacteriales</taxon>
        <taxon>Clostridiaceae</taxon>
        <taxon>Clostridium</taxon>
    </lineage>
</organism>
<gene>
    <name evidence="4" type="primary">ypeB</name>
    <name evidence="5" type="ORF">CLCOS_01440</name>
    <name evidence="4" type="ORF">WX73_01610</name>
</gene>
<feature type="domain" description="Sporulation protein YpeB PepSY1 and PepSY2" evidence="2">
    <location>
        <begin position="183"/>
        <end position="379"/>
    </location>
</feature>
<dbReference type="Pfam" id="PF20769">
    <property type="entry name" value="YPEB_N"/>
    <property type="match status" value="1"/>
</dbReference>
<evidence type="ECO:0000256" key="1">
    <source>
        <dbReference type="SAM" id="Coils"/>
    </source>
</evidence>
<protein>
    <submittedName>
        <fullName evidence="4">Sporulation protein YpeB</fullName>
    </submittedName>
</protein>
<keyword evidence="1" id="KW-0175">Coiled coil</keyword>
<dbReference type="EMBL" id="LITQ01000024">
    <property type="protein sequence ID" value="OAA91725.1"/>
    <property type="molecule type" value="Genomic_DNA"/>
</dbReference>
<dbReference type="EMBL" id="LROR01000018">
    <property type="protein sequence ID" value="OBR97674.1"/>
    <property type="molecule type" value="Genomic_DNA"/>
</dbReference>